<sequence length="478" mass="51916">MSTGIEGLDYIMDGGLPTGHVYLIRGEPGTGKTTMALQYMNAGARNGEPALYVTLSQTARELDIIASSYGMSLDGMDVHSGHDLFGEASAQSVIDTSEMELERLVGRVRDILAETKPTRVVIDSLIDLRLRALDVLAYRRLFRELMDILIAAQTTTLFLDSDPEYGGDSQVTALVHGVLSLRRALPGYGIAQRRLEINKLRGVAHAEGLHDFTILANGVRVFPRLTSELDAAPPSLDTVGTGLAGLDELTCGGVSQGTALMIYGQAGTGKSTLAASIIRASIDRGDQAAAFMFEEHPKTFLKRADRLGIPLTEENESGRFITADMRAGEVLPGEFVHMVLDAADRKPVKTVVIDSVNGYVTAAANKDHALAQLNTLVATLRSRQVVTVLVVEQPGFLTQIGHSLDVSILSDCIILLRQYEPQSMVRRSITVLKKRTGPHSTELRELVMEDGRMDVVAIPPDRLETMRQLHLLNSHAPI</sequence>
<dbReference type="GO" id="GO:0016787">
    <property type="term" value="F:hydrolase activity"/>
    <property type="evidence" value="ECO:0007669"/>
    <property type="project" value="UniProtKB-KW"/>
</dbReference>
<dbReference type="SMART" id="SM00382">
    <property type="entry name" value="AAA"/>
    <property type="match status" value="2"/>
</dbReference>
<dbReference type="Gene3D" id="3.40.50.300">
    <property type="entry name" value="P-loop containing nucleotide triphosphate hydrolases"/>
    <property type="match status" value="2"/>
</dbReference>
<dbReference type="InterPro" id="IPR051347">
    <property type="entry name" value="Circadian_clock_KaiC-rel"/>
</dbReference>
<evidence type="ECO:0000259" key="7">
    <source>
        <dbReference type="PROSITE" id="PS51146"/>
    </source>
</evidence>
<organism evidence="8 9">
    <name type="scientific">Flavimaribacter sediminis</name>
    <dbReference type="NCBI Taxonomy" id="2865987"/>
    <lineage>
        <taxon>Bacteria</taxon>
        <taxon>Pseudomonadati</taxon>
        <taxon>Pseudomonadota</taxon>
        <taxon>Alphaproteobacteria</taxon>
        <taxon>Hyphomicrobiales</taxon>
        <taxon>Rhizobiaceae</taxon>
        <taxon>Flavimaribacter</taxon>
    </lineage>
</organism>
<dbReference type="InterPro" id="IPR003593">
    <property type="entry name" value="AAA+_ATPase"/>
</dbReference>
<dbReference type="PROSITE" id="PS51146">
    <property type="entry name" value="KAIC"/>
    <property type="match status" value="2"/>
</dbReference>
<feature type="domain" description="KaiC" evidence="7">
    <location>
        <begin position="237"/>
        <end position="472"/>
    </location>
</feature>
<keyword evidence="6" id="KW-0378">Hydrolase</keyword>
<dbReference type="GO" id="GO:0004674">
    <property type="term" value="F:protein serine/threonine kinase activity"/>
    <property type="evidence" value="ECO:0007669"/>
    <property type="project" value="UniProtKB-EC"/>
</dbReference>
<evidence type="ECO:0000256" key="4">
    <source>
        <dbReference type="ARBA" id="ARBA00022737"/>
    </source>
</evidence>
<evidence type="ECO:0000256" key="1">
    <source>
        <dbReference type="ARBA" id="ARBA00012513"/>
    </source>
</evidence>
<dbReference type="InterPro" id="IPR010624">
    <property type="entry name" value="KaiC_dom"/>
</dbReference>
<dbReference type="PANTHER" id="PTHR42926">
    <property type="match status" value="1"/>
</dbReference>
<keyword evidence="2" id="KW-0597">Phosphoprotein</keyword>
<evidence type="ECO:0000256" key="6">
    <source>
        <dbReference type="ARBA" id="ARBA00022801"/>
    </source>
</evidence>
<dbReference type="GO" id="GO:0005524">
    <property type="term" value="F:ATP binding"/>
    <property type="evidence" value="ECO:0007669"/>
    <property type="project" value="InterPro"/>
</dbReference>
<dbReference type="Proteomes" id="UP001196509">
    <property type="component" value="Unassembled WGS sequence"/>
</dbReference>
<dbReference type="EMBL" id="JAICBX010000007">
    <property type="protein sequence ID" value="MBW8640658.1"/>
    <property type="molecule type" value="Genomic_DNA"/>
</dbReference>
<dbReference type="AlphaFoldDB" id="A0AAE3D4B2"/>
<evidence type="ECO:0000256" key="5">
    <source>
        <dbReference type="ARBA" id="ARBA00022777"/>
    </source>
</evidence>
<keyword evidence="9" id="KW-1185">Reference proteome</keyword>
<evidence type="ECO:0000313" key="8">
    <source>
        <dbReference type="EMBL" id="MBW8640658.1"/>
    </source>
</evidence>
<dbReference type="EC" id="2.7.11.1" evidence="1"/>
<keyword evidence="5" id="KW-0418">Kinase</keyword>
<name>A0AAE3D4B2_9HYPH</name>
<dbReference type="SUPFAM" id="SSF52540">
    <property type="entry name" value="P-loop containing nucleoside triphosphate hydrolases"/>
    <property type="match status" value="2"/>
</dbReference>
<keyword evidence="4" id="KW-0677">Repeat</keyword>
<dbReference type="Pfam" id="PF06745">
    <property type="entry name" value="ATPase"/>
    <property type="match status" value="2"/>
</dbReference>
<dbReference type="RefSeq" id="WP_220231385.1">
    <property type="nucleotide sequence ID" value="NZ_JAICBX010000007.1"/>
</dbReference>
<evidence type="ECO:0000256" key="2">
    <source>
        <dbReference type="ARBA" id="ARBA00022553"/>
    </source>
</evidence>
<reference evidence="8" key="1">
    <citation type="submission" date="2021-08" db="EMBL/GenBank/DDBJ databases">
        <title>Hoeflea bacterium WL0058 sp. nov., isolated from the sediment.</title>
        <authorList>
            <person name="Wang L."/>
            <person name="Zhang D."/>
        </authorList>
    </citation>
    <scope>NUCLEOTIDE SEQUENCE</scope>
    <source>
        <strain evidence="8">WL0058</strain>
    </source>
</reference>
<evidence type="ECO:0000313" key="9">
    <source>
        <dbReference type="Proteomes" id="UP001196509"/>
    </source>
</evidence>
<proteinExistence type="predicted"/>
<dbReference type="InterPro" id="IPR027417">
    <property type="entry name" value="P-loop_NTPase"/>
</dbReference>
<dbReference type="InterPro" id="IPR030665">
    <property type="entry name" value="KaiC"/>
</dbReference>
<comment type="caution">
    <text evidence="8">The sequence shown here is derived from an EMBL/GenBank/DDBJ whole genome shotgun (WGS) entry which is preliminary data.</text>
</comment>
<protein>
    <recommendedName>
        <fullName evidence="1">non-specific serine/threonine protein kinase</fullName>
        <ecNumber evidence="1">2.7.11.1</ecNumber>
    </recommendedName>
</protein>
<dbReference type="InterPro" id="IPR014774">
    <property type="entry name" value="KaiC-like_dom"/>
</dbReference>
<accession>A0AAE3D4B2</accession>
<keyword evidence="3" id="KW-0808">Transferase</keyword>
<gene>
    <name evidence="8" type="ORF">K1W69_25930</name>
</gene>
<evidence type="ECO:0000256" key="3">
    <source>
        <dbReference type="ARBA" id="ARBA00022679"/>
    </source>
</evidence>
<dbReference type="PANTHER" id="PTHR42926:SF1">
    <property type="entry name" value="CIRCADIAN CLOCK OSCILLATOR PROTEIN KAIC 1"/>
    <property type="match status" value="1"/>
</dbReference>
<dbReference type="PIRSF" id="PIRSF039117">
    <property type="entry name" value="KaiC"/>
    <property type="match status" value="1"/>
</dbReference>
<feature type="domain" description="KaiC" evidence="7">
    <location>
        <begin position="1"/>
        <end position="235"/>
    </location>
</feature>